<feature type="compositionally biased region" description="Low complexity" evidence="1">
    <location>
        <begin position="42"/>
        <end position="55"/>
    </location>
</feature>
<name>A0A821ZT96_9BILA</name>
<evidence type="ECO:0000313" key="2">
    <source>
        <dbReference type="EMBL" id="CAF4989733.1"/>
    </source>
</evidence>
<sequence>MQANQTIANLTNQIQAMQRGGGSPVPFGGYSPPYGIQPPAPYGGYSPPYGGYPPQYGGPPSPLL</sequence>
<feature type="non-terminal residue" evidence="2">
    <location>
        <position position="64"/>
    </location>
</feature>
<comment type="caution">
    <text evidence="2">The sequence shown here is derived from an EMBL/GenBank/DDBJ whole genome shotgun (WGS) entry which is preliminary data.</text>
</comment>
<keyword evidence="3" id="KW-1185">Reference proteome</keyword>
<feature type="region of interest" description="Disordered" evidence="1">
    <location>
        <begin position="42"/>
        <end position="64"/>
    </location>
</feature>
<dbReference type="Proteomes" id="UP000663873">
    <property type="component" value="Unassembled WGS sequence"/>
</dbReference>
<evidence type="ECO:0000313" key="3">
    <source>
        <dbReference type="Proteomes" id="UP000663873"/>
    </source>
</evidence>
<evidence type="ECO:0000256" key="1">
    <source>
        <dbReference type="SAM" id="MobiDB-lite"/>
    </source>
</evidence>
<gene>
    <name evidence="2" type="ORF">UJA718_LOCUS49756</name>
</gene>
<dbReference type="EMBL" id="CAJOBP010106157">
    <property type="protein sequence ID" value="CAF4989733.1"/>
    <property type="molecule type" value="Genomic_DNA"/>
</dbReference>
<accession>A0A821ZT96</accession>
<feature type="region of interest" description="Disordered" evidence="1">
    <location>
        <begin position="14"/>
        <end position="33"/>
    </location>
</feature>
<reference evidence="2" key="1">
    <citation type="submission" date="2021-02" db="EMBL/GenBank/DDBJ databases">
        <authorList>
            <person name="Nowell W R."/>
        </authorList>
    </citation>
    <scope>NUCLEOTIDE SEQUENCE</scope>
</reference>
<protein>
    <submittedName>
        <fullName evidence="2">Uncharacterized protein</fullName>
    </submittedName>
</protein>
<proteinExistence type="predicted"/>
<dbReference type="AlphaFoldDB" id="A0A821ZT96"/>
<organism evidence="2 3">
    <name type="scientific">Rotaria socialis</name>
    <dbReference type="NCBI Taxonomy" id="392032"/>
    <lineage>
        <taxon>Eukaryota</taxon>
        <taxon>Metazoa</taxon>
        <taxon>Spiralia</taxon>
        <taxon>Gnathifera</taxon>
        <taxon>Rotifera</taxon>
        <taxon>Eurotatoria</taxon>
        <taxon>Bdelloidea</taxon>
        <taxon>Philodinida</taxon>
        <taxon>Philodinidae</taxon>
        <taxon>Rotaria</taxon>
    </lineage>
</organism>